<evidence type="ECO:0000313" key="5">
    <source>
        <dbReference type="EMBL" id="TLD82513.1"/>
    </source>
</evidence>
<dbReference type="PRINTS" id="PR00034">
    <property type="entry name" value="HTHCRP"/>
</dbReference>
<dbReference type="GO" id="GO:0005829">
    <property type="term" value="C:cytosol"/>
    <property type="evidence" value="ECO:0007669"/>
    <property type="project" value="TreeGrafter"/>
</dbReference>
<dbReference type="SMART" id="SM00419">
    <property type="entry name" value="HTH_CRP"/>
    <property type="match status" value="1"/>
</dbReference>
<dbReference type="Gene3D" id="2.60.120.10">
    <property type="entry name" value="Jelly Rolls"/>
    <property type="match status" value="1"/>
</dbReference>
<evidence type="ECO:0000256" key="1">
    <source>
        <dbReference type="ARBA" id="ARBA00023015"/>
    </source>
</evidence>
<dbReference type="PANTHER" id="PTHR24567:SF26">
    <property type="entry name" value="REGULATORY PROTEIN YEIL"/>
    <property type="match status" value="1"/>
</dbReference>
<dbReference type="PROSITE" id="PS51063">
    <property type="entry name" value="HTH_CRP_2"/>
    <property type="match status" value="1"/>
</dbReference>
<reference evidence="5 6" key="1">
    <citation type="journal article" date="2014" name="Genome Announc.">
        <title>Draft genome sequences of eight enterohepatic helicobacter species isolated from both laboratory and wild rodents.</title>
        <authorList>
            <person name="Sheh A."/>
            <person name="Shen Z."/>
            <person name="Fox J.G."/>
        </authorList>
    </citation>
    <scope>NUCLEOTIDE SEQUENCE [LARGE SCALE GENOMIC DNA]</scope>
    <source>
        <strain evidence="5 6">ATCC 700114</strain>
    </source>
</reference>
<accession>A0A4U8S939</accession>
<keyword evidence="2" id="KW-0238">DNA-binding</keyword>
<name>A0A4U8S939_9HELI</name>
<dbReference type="InterPro" id="IPR018490">
    <property type="entry name" value="cNMP-bd_dom_sf"/>
</dbReference>
<dbReference type="InterPro" id="IPR014710">
    <property type="entry name" value="RmlC-like_jellyroll"/>
</dbReference>
<dbReference type="SUPFAM" id="SSF46785">
    <property type="entry name" value="Winged helix' DNA-binding domain"/>
    <property type="match status" value="1"/>
</dbReference>
<comment type="caution">
    <text evidence="5">The sequence shown here is derived from an EMBL/GenBank/DDBJ whole genome shotgun (WGS) entry which is preliminary data.</text>
</comment>
<feature type="domain" description="HTH crp-type" evidence="4">
    <location>
        <begin position="103"/>
        <end position="166"/>
    </location>
</feature>
<dbReference type="OrthoDB" id="9776746at2"/>
<gene>
    <name evidence="5" type="ORF">LS81_007930</name>
</gene>
<dbReference type="GO" id="GO:0003677">
    <property type="term" value="F:DNA binding"/>
    <property type="evidence" value="ECO:0007669"/>
    <property type="project" value="UniProtKB-KW"/>
</dbReference>
<dbReference type="GO" id="GO:0003700">
    <property type="term" value="F:DNA-binding transcription factor activity"/>
    <property type="evidence" value="ECO:0007669"/>
    <property type="project" value="TreeGrafter"/>
</dbReference>
<evidence type="ECO:0000259" key="4">
    <source>
        <dbReference type="PROSITE" id="PS51063"/>
    </source>
</evidence>
<dbReference type="InterPro" id="IPR036390">
    <property type="entry name" value="WH_DNA-bd_sf"/>
</dbReference>
<keyword evidence="1" id="KW-0805">Transcription regulation</keyword>
<evidence type="ECO:0000256" key="2">
    <source>
        <dbReference type="ARBA" id="ARBA00023125"/>
    </source>
</evidence>
<keyword evidence="3" id="KW-0804">Transcription</keyword>
<dbReference type="InterPro" id="IPR050397">
    <property type="entry name" value="Env_Response_Regulators"/>
</dbReference>
<dbReference type="InterPro" id="IPR036388">
    <property type="entry name" value="WH-like_DNA-bd_sf"/>
</dbReference>
<dbReference type="Gene3D" id="1.10.10.10">
    <property type="entry name" value="Winged helix-like DNA-binding domain superfamily/Winged helix DNA-binding domain"/>
    <property type="match status" value="1"/>
</dbReference>
<sequence length="175" mass="19733">MLGFLYVLSGKVRFFSVSSNAKEITIFTISDKESCIISTSCILSHIKADVVLEFMEDSSVFILPNKIFETLTHSNESIMRFNLSLVSKRLKQAFDTINDVTFKSLKNRVVKFLLNSARDNRVEVSQESIANNIGSAREAVARVIKELKTEGLIQTSRNAIVLTNRLYELGYEIEA</sequence>
<evidence type="ECO:0000313" key="6">
    <source>
        <dbReference type="Proteomes" id="UP000029878"/>
    </source>
</evidence>
<dbReference type="InterPro" id="IPR012318">
    <property type="entry name" value="HTH_CRP"/>
</dbReference>
<evidence type="ECO:0000256" key="3">
    <source>
        <dbReference type="ARBA" id="ARBA00023163"/>
    </source>
</evidence>
<protein>
    <submittedName>
        <fullName evidence="5">Crp/Fnr family transcriptional regulator</fullName>
    </submittedName>
</protein>
<dbReference type="Proteomes" id="UP000029878">
    <property type="component" value="Unassembled WGS sequence"/>
</dbReference>
<proteinExistence type="predicted"/>
<organism evidence="5 6">
    <name type="scientific">Helicobacter trogontum</name>
    <dbReference type="NCBI Taxonomy" id="50960"/>
    <lineage>
        <taxon>Bacteria</taxon>
        <taxon>Pseudomonadati</taxon>
        <taxon>Campylobacterota</taxon>
        <taxon>Epsilonproteobacteria</taxon>
        <taxon>Campylobacterales</taxon>
        <taxon>Helicobacteraceae</taxon>
        <taxon>Helicobacter</taxon>
    </lineage>
</organism>
<dbReference type="AlphaFoldDB" id="A0A4U8S939"/>
<dbReference type="SUPFAM" id="SSF51206">
    <property type="entry name" value="cAMP-binding domain-like"/>
    <property type="match status" value="1"/>
</dbReference>
<dbReference type="EMBL" id="JRPL02000020">
    <property type="protein sequence ID" value="TLD82513.1"/>
    <property type="molecule type" value="Genomic_DNA"/>
</dbReference>
<dbReference type="PANTHER" id="PTHR24567">
    <property type="entry name" value="CRP FAMILY TRANSCRIPTIONAL REGULATORY PROTEIN"/>
    <property type="match status" value="1"/>
</dbReference>
<dbReference type="Pfam" id="PF13545">
    <property type="entry name" value="HTH_Crp_2"/>
    <property type="match status" value="1"/>
</dbReference>